<keyword evidence="4" id="KW-0804">Transcription</keyword>
<dbReference type="InterPro" id="IPR000847">
    <property type="entry name" value="LysR_HTH_N"/>
</dbReference>
<dbReference type="InterPro" id="IPR058163">
    <property type="entry name" value="LysR-type_TF_proteobact-type"/>
</dbReference>
<dbReference type="InterPro" id="IPR005119">
    <property type="entry name" value="LysR_subst-bd"/>
</dbReference>
<sequence>MTLIAAAKGADMKDDRLLAMRVFSAVAESGGFTAAAQALRVSQPFVSQTIARLEDRLGARLLHRTTRGHSLTPEGRVYLDGCRSAIDGVEQAEAALQTSAEQVAGLVRVSAPLAFGLDRITPILPSFLAKHPKIDLDLVLTDDSVNLIEDRIDLAIRMGQLTDSTLRARRLCALRRIVVAAPSLVAQFGQPQWPEDLSAFPSLCWDGARTHLNLWQFETPDGPYRHEAKGRVRCNTGMAMFQLCRDGVGIMRCAEHLAKPAIARGELVPLLDQFTQQDDAAFHAVFLPGRNIQPRLRCLLDFLIDHFEKPEW</sequence>
<dbReference type="RefSeq" id="WP_249059817.1">
    <property type="nucleotide sequence ID" value="NZ_JALZWP010000014.1"/>
</dbReference>
<keyword evidence="7" id="KW-1185">Reference proteome</keyword>
<evidence type="ECO:0000313" key="7">
    <source>
        <dbReference type="Proteomes" id="UP001202550"/>
    </source>
</evidence>
<dbReference type="PANTHER" id="PTHR30537:SF5">
    <property type="entry name" value="HTH-TYPE TRANSCRIPTIONAL ACTIVATOR TTDR-RELATED"/>
    <property type="match status" value="1"/>
</dbReference>
<protein>
    <submittedName>
        <fullName evidence="6">LysR family transcriptional regulator</fullName>
    </submittedName>
</protein>
<evidence type="ECO:0000256" key="2">
    <source>
        <dbReference type="ARBA" id="ARBA00023015"/>
    </source>
</evidence>
<dbReference type="EMBL" id="JALZWP010000014">
    <property type="protein sequence ID" value="MCL1629669.1"/>
    <property type="molecule type" value="Genomic_DNA"/>
</dbReference>
<dbReference type="SUPFAM" id="SSF53850">
    <property type="entry name" value="Periplasmic binding protein-like II"/>
    <property type="match status" value="1"/>
</dbReference>
<accession>A0ABT0M479</accession>
<dbReference type="SUPFAM" id="SSF46785">
    <property type="entry name" value="Winged helix' DNA-binding domain"/>
    <property type="match status" value="1"/>
</dbReference>
<dbReference type="Pfam" id="PF00126">
    <property type="entry name" value="HTH_1"/>
    <property type="match status" value="1"/>
</dbReference>
<evidence type="ECO:0000256" key="3">
    <source>
        <dbReference type="ARBA" id="ARBA00023125"/>
    </source>
</evidence>
<dbReference type="Gene3D" id="1.10.10.10">
    <property type="entry name" value="Winged helix-like DNA-binding domain superfamily/Winged helix DNA-binding domain"/>
    <property type="match status" value="1"/>
</dbReference>
<proteinExistence type="inferred from homology"/>
<keyword evidence="3" id="KW-0238">DNA-binding</keyword>
<evidence type="ECO:0000256" key="1">
    <source>
        <dbReference type="ARBA" id="ARBA00009437"/>
    </source>
</evidence>
<organism evidence="6 7">
    <name type="scientific">Roseinatronobacter domitianus</name>
    <dbReference type="NCBI Taxonomy" id="2940293"/>
    <lineage>
        <taxon>Bacteria</taxon>
        <taxon>Pseudomonadati</taxon>
        <taxon>Pseudomonadota</taxon>
        <taxon>Alphaproteobacteria</taxon>
        <taxon>Rhodobacterales</taxon>
        <taxon>Paracoccaceae</taxon>
        <taxon>Roseinatronobacter</taxon>
    </lineage>
</organism>
<dbReference type="Gene3D" id="3.40.190.290">
    <property type="match status" value="1"/>
</dbReference>
<dbReference type="CDD" id="cd08422">
    <property type="entry name" value="PBP2_CrgA_like"/>
    <property type="match status" value="1"/>
</dbReference>
<name>A0ABT0M479_9RHOB</name>
<dbReference type="InterPro" id="IPR036390">
    <property type="entry name" value="WH_DNA-bd_sf"/>
</dbReference>
<evidence type="ECO:0000313" key="6">
    <source>
        <dbReference type="EMBL" id="MCL1629669.1"/>
    </source>
</evidence>
<evidence type="ECO:0000256" key="4">
    <source>
        <dbReference type="ARBA" id="ARBA00023163"/>
    </source>
</evidence>
<keyword evidence="2" id="KW-0805">Transcription regulation</keyword>
<dbReference type="PANTHER" id="PTHR30537">
    <property type="entry name" value="HTH-TYPE TRANSCRIPTIONAL REGULATOR"/>
    <property type="match status" value="1"/>
</dbReference>
<evidence type="ECO:0000259" key="5">
    <source>
        <dbReference type="PROSITE" id="PS50931"/>
    </source>
</evidence>
<comment type="caution">
    <text evidence="6">The sequence shown here is derived from an EMBL/GenBank/DDBJ whole genome shotgun (WGS) entry which is preliminary data.</text>
</comment>
<comment type="similarity">
    <text evidence="1">Belongs to the LysR transcriptional regulatory family.</text>
</comment>
<dbReference type="PROSITE" id="PS50931">
    <property type="entry name" value="HTH_LYSR"/>
    <property type="match status" value="1"/>
</dbReference>
<dbReference type="Proteomes" id="UP001202550">
    <property type="component" value="Unassembled WGS sequence"/>
</dbReference>
<reference evidence="6 7" key="1">
    <citation type="submission" date="2022-05" db="EMBL/GenBank/DDBJ databases">
        <title>Seasonal and diel survey of microbial diversity of the Tyrrhenian coast.</title>
        <authorList>
            <person name="Gattoni G."/>
            <person name="Corral P."/>
        </authorList>
    </citation>
    <scope>NUCLEOTIDE SEQUENCE [LARGE SCALE GENOMIC DNA]</scope>
    <source>
        <strain evidence="6 7">V10</strain>
    </source>
</reference>
<feature type="domain" description="HTH lysR-type" evidence="5">
    <location>
        <begin position="20"/>
        <end position="72"/>
    </location>
</feature>
<gene>
    <name evidence="6" type="ORF">M3N55_13105</name>
</gene>
<dbReference type="Pfam" id="PF03466">
    <property type="entry name" value="LysR_substrate"/>
    <property type="match status" value="1"/>
</dbReference>
<dbReference type="InterPro" id="IPR036388">
    <property type="entry name" value="WH-like_DNA-bd_sf"/>
</dbReference>
<dbReference type="PRINTS" id="PR00039">
    <property type="entry name" value="HTHLYSR"/>
</dbReference>